<gene>
    <name evidence="1" type="ORF">NP493_942g00001</name>
</gene>
<reference evidence="1" key="1">
    <citation type="journal article" date="2023" name="Mol. Biol. Evol.">
        <title>Third-Generation Sequencing Reveals the Adaptive Role of the Epigenome in Three Deep-Sea Polychaetes.</title>
        <authorList>
            <person name="Perez M."/>
            <person name="Aroh O."/>
            <person name="Sun Y."/>
            <person name="Lan Y."/>
            <person name="Juniper S.K."/>
            <person name="Young C.R."/>
            <person name="Angers B."/>
            <person name="Qian P.Y."/>
        </authorList>
    </citation>
    <scope>NUCLEOTIDE SEQUENCE</scope>
    <source>
        <strain evidence="1">R07B-5</strain>
    </source>
</reference>
<name>A0AAD9KLK1_RIDPI</name>
<dbReference type="EMBL" id="JAODUO010000942">
    <property type="protein sequence ID" value="KAK2172648.1"/>
    <property type="molecule type" value="Genomic_DNA"/>
</dbReference>
<comment type="caution">
    <text evidence="1">The sequence shown here is derived from an EMBL/GenBank/DDBJ whole genome shotgun (WGS) entry which is preliminary data.</text>
</comment>
<keyword evidence="2" id="KW-1185">Reference proteome</keyword>
<evidence type="ECO:0000313" key="1">
    <source>
        <dbReference type="EMBL" id="KAK2172648.1"/>
    </source>
</evidence>
<dbReference type="Proteomes" id="UP001209878">
    <property type="component" value="Unassembled WGS sequence"/>
</dbReference>
<accession>A0AAD9KLK1</accession>
<evidence type="ECO:0000313" key="2">
    <source>
        <dbReference type="Proteomes" id="UP001209878"/>
    </source>
</evidence>
<proteinExistence type="predicted"/>
<dbReference type="AlphaFoldDB" id="A0AAD9KLK1"/>
<sequence>MNRLVCSRCWAGQPYAAIVHCLATNVPGMLFLCEMCHNTIHIECRYRGTKSNTTRNFCSWCFKPNATLVCPLCRAEEDGVFHAKLCQACSDEIHVDHKQIHKDHLYTIQ</sequence>
<protein>
    <submittedName>
        <fullName evidence="1">Uncharacterized protein</fullName>
    </submittedName>
</protein>
<organism evidence="1 2">
    <name type="scientific">Ridgeia piscesae</name>
    <name type="common">Tubeworm</name>
    <dbReference type="NCBI Taxonomy" id="27915"/>
    <lineage>
        <taxon>Eukaryota</taxon>
        <taxon>Metazoa</taxon>
        <taxon>Spiralia</taxon>
        <taxon>Lophotrochozoa</taxon>
        <taxon>Annelida</taxon>
        <taxon>Polychaeta</taxon>
        <taxon>Sedentaria</taxon>
        <taxon>Canalipalpata</taxon>
        <taxon>Sabellida</taxon>
        <taxon>Siboglinidae</taxon>
        <taxon>Ridgeia</taxon>
    </lineage>
</organism>